<dbReference type="GeneID" id="37227684"/>
<sequence length="217" mass="24260">MAPRPPGILLLCLTHEDSLKDTYAPLLKRLDELAPLQRAKTVEEAIRWLEAKPMAVIVTDGGVTLPANRPALEKLRSYVRGGGLAIFGLLFPSLTPLNRFNGFFRRNFNLPWESGDNNRCDFDYNDMCYLPTGTVSDSLPRSYSMKALQIKDARSYEKIFISVRDFVTDTLSSPGELIDRAQAAVVGGRMGHGYVVYLGDVNQEKESDEVILTLCDR</sequence>
<dbReference type="Proteomes" id="UP000249402">
    <property type="component" value="Unassembled WGS sequence"/>
</dbReference>
<dbReference type="OrthoDB" id="245563at2759"/>
<name>A0A395GSV1_9EURO</name>
<dbReference type="STRING" id="1448316.A0A395GSV1"/>
<protein>
    <submittedName>
        <fullName evidence="1">Uncharacterized protein</fullName>
    </submittedName>
</protein>
<evidence type="ECO:0000313" key="2">
    <source>
        <dbReference type="Proteomes" id="UP000249402"/>
    </source>
</evidence>
<keyword evidence="2" id="KW-1185">Reference proteome</keyword>
<dbReference type="AlphaFoldDB" id="A0A395GSV1"/>
<accession>A0A395GSV1</accession>
<evidence type="ECO:0000313" key="1">
    <source>
        <dbReference type="EMBL" id="RAK98519.1"/>
    </source>
</evidence>
<dbReference type="VEuPathDB" id="FungiDB:BO80DRAFT_466950"/>
<reference evidence="1 2" key="1">
    <citation type="submission" date="2018-02" db="EMBL/GenBank/DDBJ databases">
        <title>The genomes of Aspergillus section Nigri reveals drivers in fungal speciation.</title>
        <authorList>
            <consortium name="DOE Joint Genome Institute"/>
            <person name="Vesth T.C."/>
            <person name="Nybo J."/>
            <person name="Theobald S."/>
            <person name="Brandl J."/>
            <person name="Frisvad J.C."/>
            <person name="Nielsen K.F."/>
            <person name="Lyhne E.K."/>
            <person name="Kogle M.E."/>
            <person name="Kuo A."/>
            <person name="Riley R."/>
            <person name="Clum A."/>
            <person name="Nolan M."/>
            <person name="Lipzen A."/>
            <person name="Salamov A."/>
            <person name="Henrissat B."/>
            <person name="Wiebenga A."/>
            <person name="De vries R.P."/>
            <person name="Grigoriev I.V."/>
            <person name="Mortensen U.H."/>
            <person name="Andersen M.R."/>
            <person name="Baker S.E."/>
        </authorList>
    </citation>
    <scope>NUCLEOTIDE SEQUENCE [LARGE SCALE GENOMIC DNA]</scope>
    <source>
        <strain evidence="1 2">CBS 121593</strain>
    </source>
</reference>
<gene>
    <name evidence="1" type="ORF">BO80DRAFT_466950</name>
</gene>
<dbReference type="EMBL" id="KZ824453">
    <property type="protein sequence ID" value="RAK98519.1"/>
    <property type="molecule type" value="Genomic_DNA"/>
</dbReference>
<dbReference type="RefSeq" id="XP_025572847.1">
    <property type="nucleotide sequence ID" value="XM_025722819.1"/>
</dbReference>
<organism evidence="1 2">
    <name type="scientific">Aspergillus ibericus CBS 121593</name>
    <dbReference type="NCBI Taxonomy" id="1448316"/>
    <lineage>
        <taxon>Eukaryota</taxon>
        <taxon>Fungi</taxon>
        <taxon>Dikarya</taxon>
        <taxon>Ascomycota</taxon>
        <taxon>Pezizomycotina</taxon>
        <taxon>Eurotiomycetes</taxon>
        <taxon>Eurotiomycetidae</taxon>
        <taxon>Eurotiales</taxon>
        <taxon>Aspergillaceae</taxon>
        <taxon>Aspergillus</taxon>
        <taxon>Aspergillus subgen. Circumdati</taxon>
    </lineage>
</organism>
<proteinExistence type="predicted"/>